<dbReference type="InParanoid" id="A0A2S8STY4"/>
<evidence type="ECO:0000313" key="2">
    <source>
        <dbReference type="Proteomes" id="UP000237684"/>
    </source>
</evidence>
<sequence>MLITQTQGFPTYEPTSDDELHLWRPAPCEVFQFVKLSRREYWIFHCGAFLGLASRLTYADAWRASSDALGICVAPLDSLLECAERLMVASR</sequence>
<name>A0A2S8STY4_9BACT</name>
<evidence type="ECO:0000313" key="1">
    <source>
        <dbReference type="EMBL" id="PQV64264.1"/>
    </source>
</evidence>
<dbReference type="EMBL" id="NIGF01000006">
    <property type="protein sequence ID" value="PQV64264.1"/>
    <property type="molecule type" value="Genomic_DNA"/>
</dbReference>
<reference evidence="1 2" key="1">
    <citation type="journal article" date="2018" name="Syst. Appl. Microbiol.">
        <title>Abditibacterium utsteinense sp. nov., the first cultivated member of candidate phylum FBP, isolated from ice-free Antarctic soil samples.</title>
        <authorList>
            <person name="Tahon G."/>
            <person name="Tytgat B."/>
            <person name="Lebbe L."/>
            <person name="Carlier A."/>
            <person name="Willems A."/>
        </authorList>
    </citation>
    <scope>NUCLEOTIDE SEQUENCE [LARGE SCALE GENOMIC DNA]</scope>
    <source>
        <strain evidence="1 2">LMG 29911</strain>
    </source>
</reference>
<keyword evidence="2" id="KW-1185">Reference proteome</keyword>
<dbReference type="AlphaFoldDB" id="A0A2S8STY4"/>
<organism evidence="1 2">
    <name type="scientific">Abditibacterium utsteinense</name>
    <dbReference type="NCBI Taxonomy" id="1960156"/>
    <lineage>
        <taxon>Bacteria</taxon>
        <taxon>Pseudomonadati</taxon>
        <taxon>Abditibacteriota</taxon>
        <taxon>Abditibacteriia</taxon>
        <taxon>Abditibacteriales</taxon>
        <taxon>Abditibacteriaceae</taxon>
        <taxon>Abditibacterium</taxon>
    </lineage>
</organism>
<protein>
    <submittedName>
        <fullName evidence="1">Uncharacterized protein</fullName>
    </submittedName>
</protein>
<dbReference type="RefSeq" id="WP_105483402.1">
    <property type="nucleotide sequence ID" value="NZ_NIGF01000006.1"/>
</dbReference>
<gene>
    <name evidence="1" type="ORF">B1R32_106110</name>
</gene>
<comment type="caution">
    <text evidence="1">The sequence shown here is derived from an EMBL/GenBank/DDBJ whole genome shotgun (WGS) entry which is preliminary data.</text>
</comment>
<proteinExistence type="predicted"/>
<accession>A0A2S8STY4</accession>
<dbReference type="Proteomes" id="UP000237684">
    <property type="component" value="Unassembled WGS sequence"/>
</dbReference>